<dbReference type="GO" id="GO:0003677">
    <property type="term" value="F:DNA binding"/>
    <property type="evidence" value="ECO:0007669"/>
    <property type="project" value="InterPro"/>
</dbReference>
<dbReference type="Gene3D" id="3.40.50.10110">
    <property type="entry name" value="DNA polymerase III subunit chi"/>
    <property type="match status" value="1"/>
</dbReference>
<dbReference type="Proteomes" id="UP000232638">
    <property type="component" value="Chromosome"/>
</dbReference>
<keyword evidence="2" id="KW-1185">Reference proteome</keyword>
<dbReference type="PANTHER" id="PTHR38767">
    <property type="entry name" value="DNA POLYMERASE III SUBUNIT CHI"/>
    <property type="match status" value="1"/>
</dbReference>
<evidence type="ECO:0000313" key="1">
    <source>
        <dbReference type="EMBL" id="AUB79695.1"/>
    </source>
</evidence>
<dbReference type="SUPFAM" id="SSF102400">
    <property type="entry name" value="DNA polymerase III chi subunit"/>
    <property type="match status" value="1"/>
</dbReference>
<dbReference type="EMBL" id="CP020370">
    <property type="protein sequence ID" value="AUB79695.1"/>
    <property type="molecule type" value="Genomic_DNA"/>
</dbReference>
<dbReference type="AlphaFoldDB" id="A0A2K8U2E0"/>
<gene>
    <name evidence="1" type="ORF">THSYN_01130</name>
</gene>
<evidence type="ECO:0000313" key="2">
    <source>
        <dbReference type="Proteomes" id="UP000232638"/>
    </source>
</evidence>
<dbReference type="GO" id="GO:0006260">
    <property type="term" value="P:DNA replication"/>
    <property type="evidence" value="ECO:0007669"/>
    <property type="project" value="InterPro"/>
</dbReference>
<accession>A0A2K8U2E0</accession>
<dbReference type="Pfam" id="PF04364">
    <property type="entry name" value="DNA_pol3_chi"/>
    <property type="match status" value="1"/>
</dbReference>
<dbReference type="InterPro" id="IPR036768">
    <property type="entry name" value="PolIII_chi_sf"/>
</dbReference>
<proteinExistence type="predicted"/>
<dbReference type="PANTHER" id="PTHR38767:SF1">
    <property type="entry name" value="DNA POLYMERASE III SUBUNIT CHI"/>
    <property type="match status" value="1"/>
</dbReference>
<reference evidence="1 2" key="1">
    <citation type="submission" date="2017-03" db="EMBL/GenBank/DDBJ databases">
        <title>Complete genome sequence of Candidatus 'Thiodictyon syntrophicum' sp. nov. strain Cad16T, a photolithoautotroph purple sulfur bacterium isolated from an alpine meromictic lake.</title>
        <authorList>
            <person name="Luedin S.M."/>
            <person name="Pothier J.F."/>
            <person name="Danza F."/>
            <person name="Storelli N."/>
            <person name="Wittwer M."/>
            <person name="Tonolla M."/>
        </authorList>
    </citation>
    <scope>NUCLEOTIDE SEQUENCE [LARGE SCALE GENOMIC DNA]</scope>
    <source>
        <strain evidence="1 2">Cad16T</strain>
    </source>
</reference>
<sequence>MPRIDFYTLESDSPGDRYLLTCRLVERTRAEHLRVLIHCPDLTAARHLDRLLWTWRQASFIPHGLVGQTDHELTPVLIGLDGTPEAETQVLINLAPAAPPFFSRFARVCEPVDQDPAVRAAARERFRFYRDQGFPPAHHPVRLTPGDGDAW</sequence>
<dbReference type="KEGG" id="tsy:THSYN_01130"/>
<dbReference type="OrthoDB" id="5297568at2"/>
<dbReference type="GO" id="GO:0003887">
    <property type="term" value="F:DNA-directed DNA polymerase activity"/>
    <property type="evidence" value="ECO:0007669"/>
    <property type="project" value="InterPro"/>
</dbReference>
<dbReference type="RefSeq" id="WP_100917513.1">
    <property type="nucleotide sequence ID" value="NZ_CP020370.1"/>
</dbReference>
<dbReference type="InterPro" id="IPR007459">
    <property type="entry name" value="DNA_pol3_chi"/>
</dbReference>
<organism evidence="1 2">
    <name type="scientific">Candidatus Thiodictyon syntrophicum</name>
    <dbReference type="NCBI Taxonomy" id="1166950"/>
    <lineage>
        <taxon>Bacteria</taxon>
        <taxon>Pseudomonadati</taxon>
        <taxon>Pseudomonadota</taxon>
        <taxon>Gammaproteobacteria</taxon>
        <taxon>Chromatiales</taxon>
        <taxon>Chromatiaceae</taxon>
        <taxon>Thiodictyon</taxon>
    </lineage>
</organism>
<name>A0A2K8U2E0_9GAMM</name>
<dbReference type="GO" id="GO:0032298">
    <property type="term" value="P:positive regulation of DNA-templated DNA replication initiation"/>
    <property type="evidence" value="ECO:0007669"/>
    <property type="project" value="TreeGrafter"/>
</dbReference>
<protein>
    <submittedName>
        <fullName evidence="1">DNA polymerase III subunit chi</fullName>
    </submittedName>
</protein>